<dbReference type="AlphaFoldDB" id="A0A0S2DDS0"/>
<gene>
    <name evidence="1" type="ORF">GLE_1322</name>
</gene>
<reference evidence="1 2" key="1">
    <citation type="submission" date="2015-11" db="EMBL/GenBank/DDBJ databases">
        <title>Genome sequences of Lysobacter enzymogenes strain C3 and Lysobacter antibioticus ATCC 29479.</title>
        <authorList>
            <person name="Kobayashi D.Y."/>
        </authorList>
    </citation>
    <scope>NUCLEOTIDE SEQUENCE [LARGE SCALE GENOMIC DNA]</scope>
    <source>
        <strain evidence="1 2">C3</strain>
    </source>
</reference>
<name>A0A0S2DDS0_LYSEN</name>
<dbReference type="Gene3D" id="2.60.200.60">
    <property type="match status" value="1"/>
</dbReference>
<dbReference type="InterPro" id="IPR008727">
    <property type="entry name" value="PAAR_motif"/>
</dbReference>
<dbReference type="KEGG" id="lez:GLE_1322"/>
<sequence>MGDTTSSGGQVVSGSPFTDIDGKPVARIGDSVVCGLHGPTVIASGDATFIVDGQPLARERDGCACGCLLVSVRQMSTSVAAGGAGGGGMAGGGEVFAAAAAASPEFATDTRLGDDAGRFDEQLRFSSAGGLPLALTRYAITLGDGQVLQGTTDEDGKTARIVTDRPQAVIQAKFFPPDRTRTCCAQHVGASTPSATTVAIAGVQTNAVALGASQAQVTLEGESRGLTEGEKRLARRIFKDAIDYDKVKIHNDEYLWFGMQDDNTAMTPNGEMWMPKNLFREDYSVEDDSMKHLFVHEMVHVWQYQLGYNVKANGLKIHGLYESDKLDHRTGLLKKRPVSPYEYSLAPRRELPLFQKPKYVLKDAGYVEVFSSLSDFNMEQQGDIIADYASHKRYLGPTQPMSESGLKIPQAQRGRWLEAVLAGFLAMPSSRSLVPTTTKRADER</sequence>
<dbReference type="CDD" id="cd14744">
    <property type="entry name" value="PAAR_CT_2"/>
    <property type="match status" value="1"/>
</dbReference>
<evidence type="ECO:0000313" key="2">
    <source>
        <dbReference type="Proteomes" id="UP000061569"/>
    </source>
</evidence>
<dbReference type="EMBL" id="CP013140">
    <property type="protein sequence ID" value="ALN56679.1"/>
    <property type="molecule type" value="Genomic_DNA"/>
</dbReference>
<dbReference type="PATRIC" id="fig|69.6.peg.1306"/>
<dbReference type="STRING" id="69.GLE_1322"/>
<accession>A0A0S2DDS0</accession>
<dbReference type="Pfam" id="PF05488">
    <property type="entry name" value="PAAR_motif"/>
    <property type="match status" value="1"/>
</dbReference>
<dbReference type="Proteomes" id="UP000061569">
    <property type="component" value="Chromosome"/>
</dbReference>
<evidence type="ECO:0000313" key="1">
    <source>
        <dbReference type="EMBL" id="ALN56679.1"/>
    </source>
</evidence>
<protein>
    <submittedName>
        <fullName evidence="1">Rhs element Vgr protein</fullName>
    </submittedName>
</protein>
<organism evidence="1 2">
    <name type="scientific">Lysobacter enzymogenes</name>
    <dbReference type="NCBI Taxonomy" id="69"/>
    <lineage>
        <taxon>Bacteria</taxon>
        <taxon>Pseudomonadati</taxon>
        <taxon>Pseudomonadota</taxon>
        <taxon>Gammaproteobacteria</taxon>
        <taxon>Lysobacterales</taxon>
        <taxon>Lysobacteraceae</taxon>
        <taxon>Lysobacter</taxon>
    </lineage>
</organism>
<proteinExistence type="predicted"/>